<feature type="domain" description="5'-3' DNA helicase ZGRF1-like N-terminal" evidence="2">
    <location>
        <begin position="5"/>
        <end position="74"/>
    </location>
</feature>
<name>A0A7K5DLG3_9TYRA</name>
<feature type="region of interest" description="Disordered" evidence="1">
    <location>
        <begin position="366"/>
        <end position="427"/>
    </location>
</feature>
<gene>
    <name evidence="3" type="primary">Zgrf1_1</name>
    <name evidence="3" type="ORF">PACMIN_R11377</name>
</gene>
<dbReference type="Proteomes" id="UP000525089">
    <property type="component" value="Unassembled WGS sequence"/>
</dbReference>
<dbReference type="GO" id="GO:0006302">
    <property type="term" value="P:double-strand break repair"/>
    <property type="evidence" value="ECO:0007669"/>
    <property type="project" value="TreeGrafter"/>
</dbReference>
<comment type="caution">
    <text evidence="3">The sequence shown here is derived from an EMBL/GenBank/DDBJ whole genome shotgun (WGS) entry which is preliminary data.</text>
</comment>
<sequence length="757" mass="80737">AHLKQVLYTHQKTKKAKTWQDGVLRIRTGRNQANLFDDKGQCLENIFIKSQVAAGDNLESERYLITVEAAKESEKPLEDQPRKAETPAVDSNGVKPGLLPPRHLPVGLKRKFTGFQGPRRVEKKIPAVEEEGEPTLLPLSKQCQGTFPSKFYVTSPLFSTIHKKDADTNLSAGFQEDGCRDNDREHLSVSSLLSAPFLGRCEGTEKQSSAQFLGKPESPLLTGQTGAGAVSHNIRSTAQIIALLKSKPAQGHGDQTPALTESLSRFQASKNTDLCDRKSTALPAFPGGPAKGIIPNTQHLTFRKGTVNDKKDWDAEIPLNSPEQPYGEEITGQRHDKKVNNLSQDLQDPCNTNSCFLPESTLSRMSDSQFVPSSGDISPSASPITLENNSFGYREQSGTKDLREDSSVKMQSELQPRQNSEGVPSDLELSGDLTLPEAGIGGDVAPDAVLGPHSHCEGVAHSKNTAKCSTCDRENDGSDCTGGAWSELCENSVRGTGGVAEGPGNQSTAEGELLGGGHNVEEMSESQLSTEATSNQEDLAGCAALPINGTPWIRSQHSDPVPGGTDAKECHPDNSMFEATGCISDISPSRIISATDKEGVTQLGCRDVGMEHFWGSRSDGIQPGSPLLALSPKSDLGSGSFQYIAEDHRKASGISHKEDALIATSSMHPLGTGHSSPEGTAPAETEFENAESANAPPAACQGERAGVDCLKCLAVADSSSGLPALVNDIALLRALTQHSTALESLQKLEENNSMFCE</sequence>
<dbReference type="InterPro" id="IPR018838">
    <property type="entry name" value="ZGRF1-like_N"/>
</dbReference>
<organism evidence="3 4">
    <name type="scientific">Pachyramphus minor</name>
    <dbReference type="NCBI Taxonomy" id="369605"/>
    <lineage>
        <taxon>Eukaryota</taxon>
        <taxon>Metazoa</taxon>
        <taxon>Chordata</taxon>
        <taxon>Craniata</taxon>
        <taxon>Vertebrata</taxon>
        <taxon>Euteleostomi</taxon>
        <taxon>Archelosauria</taxon>
        <taxon>Archosauria</taxon>
        <taxon>Dinosauria</taxon>
        <taxon>Saurischia</taxon>
        <taxon>Theropoda</taxon>
        <taxon>Coelurosauria</taxon>
        <taxon>Aves</taxon>
        <taxon>Neognathae</taxon>
        <taxon>Neoaves</taxon>
        <taxon>Telluraves</taxon>
        <taxon>Australaves</taxon>
        <taxon>Passeriformes</taxon>
        <taxon>Tyrannidae</taxon>
        <taxon>Pachyramphus</taxon>
    </lineage>
</organism>
<evidence type="ECO:0000313" key="4">
    <source>
        <dbReference type="Proteomes" id="UP000525089"/>
    </source>
</evidence>
<feature type="region of interest" description="Disordered" evidence="1">
    <location>
        <begin position="668"/>
        <end position="698"/>
    </location>
</feature>
<proteinExistence type="predicted"/>
<dbReference type="InterPro" id="IPR052800">
    <property type="entry name" value="DNA_Repair_Helicase_ZGRF1"/>
</dbReference>
<evidence type="ECO:0000313" key="3">
    <source>
        <dbReference type="EMBL" id="NWS21256.1"/>
    </source>
</evidence>
<feature type="non-terminal residue" evidence="3">
    <location>
        <position position="1"/>
    </location>
</feature>
<feature type="compositionally biased region" description="Polar residues" evidence="1">
    <location>
        <begin position="668"/>
        <end position="678"/>
    </location>
</feature>
<feature type="compositionally biased region" description="Polar residues" evidence="1">
    <location>
        <begin position="366"/>
        <end position="391"/>
    </location>
</feature>
<feature type="compositionally biased region" description="Basic and acidic residues" evidence="1">
    <location>
        <begin position="397"/>
        <end position="407"/>
    </location>
</feature>
<keyword evidence="4" id="KW-1185">Reference proteome</keyword>
<protein>
    <submittedName>
        <fullName evidence="3">ZGRF1 protein</fullName>
    </submittedName>
</protein>
<reference evidence="3 4" key="1">
    <citation type="submission" date="2019-09" db="EMBL/GenBank/DDBJ databases">
        <title>Bird 10,000 Genomes (B10K) Project - Family phase.</title>
        <authorList>
            <person name="Zhang G."/>
        </authorList>
    </citation>
    <scope>NUCLEOTIDE SEQUENCE [LARGE SCALE GENOMIC DNA]</scope>
    <source>
        <strain evidence="3">B10K-DU-001-72</strain>
        <tissue evidence="3">Muscle</tissue>
    </source>
</reference>
<dbReference type="PANTHER" id="PTHR28535">
    <property type="entry name" value="ZINC FINGER GRF-TYPE CONTAINING 1"/>
    <property type="match status" value="1"/>
</dbReference>
<evidence type="ECO:0000256" key="1">
    <source>
        <dbReference type="SAM" id="MobiDB-lite"/>
    </source>
</evidence>
<dbReference type="AlphaFoldDB" id="A0A7K5DLG3"/>
<feature type="compositionally biased region" description="Basic and acidic residues" evidence="1">
    <location>
        <begin position="72"/>
        <end position="85"/>
    </location>
</feature>
<feature type="non-terminal residue" evidence="3">
    <location>
        <position position="757"/>
    </location>
</feature>
<dbReference type="Pfam" id="PF10382">
    <property type="entry name" value="ZGRF1-like_N"/>
    <property type="match status" value="1"/>
</dbReference>
<feature type="region of interest" description="Disordered" evidence="1">
    <location>
        <begin position="72"/>
        <end position="100"/>
    </location>
</feature>
<accession>A0A7K5DLG3</accession>
<dbReference type="GO" id="GO:0035861">
    <property type="term" value="C:site of double-strand break"/>
    <property type="evidence" value="ECO:0007669"/>
    <property type="project" value="TreeGrafter"/>
</dbReference>
<dbReference type="GO" id="GO:0005634">
    <property type="term" value="C:nucleus"/>
    <property type="evidence" value="ECO:0007669"/>
    <property type="project" value="TreeGrafter"/>
</dbReference>
<dbReference type="PANTHER" id="PTHR28535:SF1">
    <property type="entry name" value="PROTEIN ZGRF1"/>
    <property type="match status" value="1"/>
</dbReference>
<feature type="compositionally biased region" description="Polar residues" evidence="1">
    <location>
        <begin position="408"/>
        <end position="422"/>
    </location>
</feature>
<dbReference type="EMBL" id="VYXB01009196">
    <property type="protein sequence ID" value="NWS21256.1"/>
    <property type="molecule type" value="Genomic_DNA"/>
</dbReference>
<evidence type="ECO:0000259" key="2">
    <source>
        <dbReference type="Pfam" id="PF10382"/>
    </source>
</evidence>